<keyword evidence="2" id="KW-1185">Reference proteome</keyword>
<dbReference type="HOGENOM" id="CLU_463323_0_0_1"/>
<accession>T1KWF3</accession>
<dbReference type="EMBL" id="CAEY01000641">
    <property type="status" value="NOT_ANNOTATED_CDS"/>
    <property type="molecule type" value="Genomic_DNA"/>
</dbReference>
<reference evidence="1" key="2">
    <citation type="submission" date="2015-06" db="UniProtKB">
        <authorList>
            <consortium name="EnsemblMetazoa"/>
        </authorList>
    </citation>
    <scope>IDENTIFICATION</scope>
</reference>
<proteinExistence type="predicted"/>
<dbReference type="Proteomes" id="UP000015104">
    <property type="component" value="Unassembled WGS sequence"/>
</dbReference>
<evidence type="ECO:0000313" key="2">
    <source>
        <dbReference type="Proteomes" id="UP000015104"/>
    </source>
</evidence>
<organism evidence="1 2">
    <name type="scientific">Tetranychus urticae</name>
    <name type="common">Two-spotted spider mite</name>
    <dbReference type="NCBI Taxonomy" id="32264"/>
    <lineage>
        <taxon>Eukaryota</taxon>
        <taxon>Metazoa</taxon>
        <taxon>Ecdysozoa</taxon>
        <taxon>Arthropoda</taxon>
        <taxon>Chelicerata</taxon>
        <taxon>Arachnida</taxon>
        <taxon>Acari</taxon>
        <taxon>Acariformes</taxon>
        <taxon>Trombidiformes</taxon>
        <taxon>Prostigmata</taxon>
        <taxon>Eleutherengona</taxon>
        <taxon>Raphignathae</taxon>
        <taxon>Tetranychoidea</taxon>
        <taxon>Tetranychidae</taxon>
        <taxon>Tetranychus</taxon>
    </lineage>
</organism>
<evidence type="ECO:0008006" key="3">
    <source>
        <dbReference type="Google" id="ProtNLM"/>
    </source>
</evidence>
<dbReference type="EnsemblMetazoa" id="tetur24g01430.1">
    <property type="protein sequence ID" value="tetur24g01430.1"/>
    <property type="gene ID" value="tetur24g01430"/>
</dbReference>
<protein>
    <recommendedName>
        <fullName evidence="3">Tudor domain-containing protein</fullName>
    </recommendedName>
</protein>
<sequence>MNCEVCGNANDGNYKIHSCFTIICSQCSSHCNECKKCNRSLDDCFEITLKNCAYSHICKSMAVVHCKCKNIFMCDHDYFKTHLGSVDCAKELVTTFQPDVCQKCNIFLVNYIGTMQLCNGCWMDTDDRHSYINVTEDAMKKIDECLLNDSITSHDINIKTIEQYNFGQFQAILNRIEHFQNRFFAKYKGDCDNMMARINQFSDRSSNSIALKYLKAAVGNKQIQLSTVLQKIKEWKKLNAVRFHLPKVTFKETNDANGFPKFEISVEMVNPDEIMMHTFMAPIALPPPIPSSPTSSVAMSLESGQSRANSPIHSPFRAAYVKHILPADEQNWHSTQITYLRDPFWIYVVNTELQQSRDVALGILANKPKLLNARNVHINEYYIVKDWFRKQISYKRAICLGKRASEKKNIYIQFIDYGNKCWVDDTDCFDYPESIKDVCCTIQLVKMAGIAPISNYCFLAKEAKAIREFIEKNMMPPQNAIKIKPILETDNEGIFCQFKSNIKGEEKDWGEHLIANGFGKRVGDPSNCFIANSDYCYSFHFDNKTNKICICAKDHHCPYCRVAHSLSTCKVLLDKLKNANCSSSDSESH</sequence>
<dbReference type="AlphaFoldDB" id="T1KWF3"/>
<evidence type="ECO:0000313" key="1">
    <source>
        <dbReference type="EnsemblMetazoa" id="tetur24g01430.1"/>
    </source>
</evidence>
<reference evidence="2" key="1">
    <citation type="submission" date="2011-08" db="EMBL/GenBank/DDBJ databases">
        <authorList>
            <person name="Rombauts S."/>
        </authorList>
    </citation>
    <scope>NUCLEOTIDE SEQUENCE</scope>
    <source>
        <strain evidence="2">London</strain>
    </source>
</reference>
<name>T1KWF3_TETUR</name>